<dbReference type="PROSITE" id="PS51329">
    <property type="entry name" value="C_CAP_COFACTOR_C"/>
    <property type="match status" value="1"/>
</dbReference>
<accession>A0A8D2KXE4</accession>
<keyword evidence="14" id="KW-1185">Reference proteome</keyword>
<name>A0A8D2KXE4_VARKO</name>
<organism evidence="13 14">
    <name type="scientific">Varanus komodoensis</name>
    <name type="common">Komodo dragon</name>
    <dbReference type="NCBI Taxonomy" id="61221"/>
    <lineage>
        <taxon>Eukaryota</taxon>
        <taxon>Metazoa</taxon>
        <taxon>Chordata</taxon>
        <taxon>Craniata</taxon>
        <taxon>Vertebrata</taxon>
        <taxon>Euteleostomi</taxon>
        <taxon>Lepidosauria</taxon>
        <taxon>Squamata</taxon>
        <taxon>Bifurcata</taxon>
        <taxon>Unidentata</taxon>
        <taxon>Episquamata</taxon>
        <taxon>Toxicofera</taxon>
        <taxon>Anguimorpha</taxon>
        <taxon>Paleoanguimorpha</taxon>
        <taxon>Varanoidea</taxon>
        <taxon>Varanidae</taxon>
        <taxon>Varanus</taxon>
    </lineage>
</organism>
<comment type="function">
    <text evidence="8">Tubulin-folding protein; involved in the final step of the tubulin folding pathway.</text>
</comment>
<evidence type="ECO:0000256" key="2">
    <source>
        <dbReference type="ARBA" id="ARBA00008848"/>
    </source>
</evidence>
<dbReference type="InterPro" id="IPR016098">
    <property type="entry name" value="CAP/MinC_C"/>
</dbReference>
<dbReference type="InterPro" id="IPR012945">
    <property type="entry name" value="Tubulin-bd_cofactor_C_dom"/>
</dbReference>
<keyword evidence="5" id="KW-0007">Acetylation</keyword>
<evidence type="ECO:0000313" key="14">
    <source>
        <dbReference type="Proteomes" id="UP000694545"/>
    </source>
</evidence>
<reference evidence="13" key="2">
    <citation type="submission" date="2025-09" db="UniProtKB">
        <authorList>
            <consortium name="Ensembl"/>
        </authorList>
    </citation>
    <scope>IDENTIFICATION</scope>
</reference>
<protein>
    <recommendedName>
        <fullName evidence="9">Tubulin-specific chaperone C</fullName>
    </recommendedName>
    <alternativeName>
        <fullName evidence="10">Tubulin-folding cofactor C</fullName>
    </alternativeName>
</protein>
<keyword evidence="4" id="KW-0597">Phosphoprotein</keyword>
<evidence type="ECO:0000256" key="11">
    <source>
        <dbReference type="SAM" id="MobiDB-lite"/>
    </source>
</evidence>
<dbReference type="GO" id="GO:0007023">
    <property type="term" value="P:post-chaperonin tubulin folding pathway"/>
    <property type="evidence" value="ECO:0007669"/>
    <property type="project" value="InterPro"/>
</dbReference>
<comment type="subunit">
    <text evidence="7">Supercomplex made of cofactors A to E. Cofactors A and D function by capturing and stabilizing tubulin in a quasi-native conformation. Cofactor E binds to the cofactor D-tubulin complex; interaction with cofactor C then causes the release of tubulin polypeptides that are committed to the native state.</text>
</comment>
<dbReference type="InterPro" id="IPR038397">
    <property type="entry name" value="TBCC_N_sf"/>
</dbReference>
<dbReference type="CTD" id="6903"/>
<dbReference type="GO" id="GO:0005829">
    <property type="term" value="C:cytosol"/>
    <property type="evidence" value="ECO:0007669"/>
    <property type="project" value="UniProtKB-ARBA"/>
</dbReference>
<dbReference type="SMART" id="SM00673">
    <property type="entry name" value="CARP"/>
    <property type="match status" value="2"/>
</dbReference>
<dbReference type="RefSeq" id="XP_044285594.1">
    <property type="nucleotide sequence ID" value="XM_044429659.1"/>
</dbReference>
<feature type="region of interest" description="Disordered" evidence="11">
    <location>
        <begin position="145"/>
        <end position="185"/>
    </location>
</feature>
<feature type="compositionally biased region" description="Basic and acidic residues" evidence="11">
    <location>
        <begin position="27"/>
        <end position="47"/>
    </location>
</feature>
<dbReference type="Pfam" id="PF07986">
    <property type="entry name" value="TBCC"/>
    <property type="match status" value="1"/>
</dbReference>
<dbReference type="OMA" id="YFQHEIT"/>
<evidence type="ECO:0000256" key="1">
    <source>
        <dbReference type="ARBA" id="ARBA00004496"/>
    </source>
</evidence>
<feature type="domain" description="C-CAP/cofactor C-like" evidence="12">
    <location>
        <begin position="154"/>
        <end position="319"/>
    </location>
</feature>
<dbReference type="InterPro" id="IPR006599">
    <property type="entry name" value="CARP_motif"/>
</dbReference>
<keyword evidence="6" id="KW-0143">Chaperone</keyword>
<dbReference type="InterPro" id="IPR031925">
    <property type="entry name" value="TBCC_N"/>
</dbReference>
<dbReference type="OrthoDB" id="194775at2759"/>
<comment type="similarity">
    <text evidence="2">Belongs to the TBCC family.</text>
</comment>
<evidence type="ECO:0000256" key="4">
    <source>
        <dbReference type="ARBA" id="ARBA00022553"/>
    </source>
</evidence>
<comment type="subcellular location">
    <subcellularLocation>
        <location evidence="1">Cytoplasm</location>
    </subcellularLocation>
</comment>
<dbReference type="FunFam" id="2.160.20.70:FF:000007">
    <property type="entry name" value="tubulin-specific chaperone C"/>
    <property type="match status" value="1"/>
</dbReference>
<dbReference type="Ensembl" id="ENSVKKT00000014001.1">
    <property type="protein sequence ID" value="ENSVKKP00000013674.1"/>
    <property type="gene ID" value="ENSVKKG00000009429.1"/>
</dbReference>
<dbReference type="GO" id="GO:0015631">
    <property type="term" value="F:tubulin binding"/>
    <property type="evidence" value="ECO:0007669"/>
    <property type="project" value="InterPro"/>
</dbReference>
<evidence type="ECO:0000256" key="9">
    <source>
        <dbReference type="ARBA" id="ARBA00067872"/>
    </source>
</evidence>
<dbReference type="InterPro" id="IPR017901">
    <property type="entry name" value="C-CAP_CF_C-like"/>
</dbReference>
<evidence type="ECO:0000256" key="10">
    <source>
        <dbReference type="ARBA" id="ARBA00079876"/>
    </source>
</evidence>
<dbReference type="GO" id="GO:0007021">
    <property type="term" value="P:tubulin complex assembly"/>
    <property type="evidence" value="ECO:0007669"/>
    <property type="project" value="TreeGrafter"/>
</dbReference>
<keyword evidence="3" id="KW-0963">Cytoplasm</keyword>
<dbReference type="PANTHER" id="PTHR15139:SF0">
    <property type="entry name" value="TUBULIN-SPECIFIC CHAPERONE C"/>
    <property type="match status" value="1"/>
</dbReference>
<dbReference type="KEGG" id="vko:123023192"/>
<dbReference type="Gene3D" id="2.160.20.70">
    <property type="match status" value="1"/>
</dbReference>
<evidence type="ECO:0000256" key="8">
    <source>
        <dbReference type="ARBA" id="ARBA00058607"/>
    </source>
</evidence>
<feature type="region of interest" description="Disordered" evidence="11">
    <location>
        <begin position="1"/>
        <end position="50"/>
    </location>
</feature>
<dbReference type="Pfam" id="PF16752">
    <property type="entry name" value="TBCC_N"/>
    <property type="match status" value="1"/>
</dbReference>
<evidence type="ECO:0000259" key="12">
    <source>
        <dbReference type="PROSITE" id="PS51329"/>
    </source>
</evidence>
<dbReference type="PANTHER" id="PTHR15139">
    <property type="entry name" value="TUBULIN FOLDING COFACTOR C"/>
    <property type="match status" value="1"/>
</dbReference>
<proteinExistence type="inferred from homology"/>
<dbReference type="Gene3D" id="1.20.58.1250">
    <property type="entry name" value="Tubulin Binding Cofactor C, N-terminal domain"/>
    <property type="match status" value="1"/>
</dbReference>
<dbReference type="GeneID" id="123023192"/>
<evidence type="ECO:0000256" key="5">
    <source>
        <dbReference type="ARBA" id="ARBA00022990"/>
    </source>
</evidence>
<dbReference type="Proteomes" id="UP000694545">
    <property type="component" value="Unplaced"/>
</dbReference>
<reference evidence="13" key="1">
    <citation type="submission" date="2025-08" db="UniProtKB">
        <authorList>
            <consortium name="Ensembl"/>
        </authorList>
    </citation>
    <scope>IDENTIFICATION</scope>
</reference>
<dbReference type="InterPro" id="IPR027684">
    <property type="entry name" value="TBCC"/>
</dbReference>
<evidence type="ECO:0000256" key="7">
    <source>
        <dbReference type="ARBA" id="ARBA00026055"/>
    </source>
</evidence>
<gene>
    <name evidence="13" type="primary">TBCC</name>
</gene>
<evidence type="ECO:0000256" key="6">
    <source>
        <dbReference type="ARBA" id="ARBA00023186"/>
    </source>
</evidence>
<dbReference type="AlphaFoldDB" id="A0A8D2KXE4"/>
<evidence type="ECO:0000256" key="3">
    <source>
        <dbReference type="ARBA" id="ARBA00022490"/>
    </source>
</evidence>
<dbReference type="FunFam" id="1.20.58.1250:FF:000001">
    <property type="entry name" value="Tubulin-specific chaperone C"/>
    <property type="match status" value="1"/>
</dbReference>
<evidence type="ECO:0000313" key="13">
    <source>
        <dbReference type="Ensembl" id="ENSVKKP00000013674.1"/>
    </source>
</evidence>
<sequence length="342" mass="38514">MEAVSESMVPAENDHLSSLTPVVPDRLQQREAGRREEVERRRRERDAQVVQEEQSDFFTAAFAREQEAAEALLAAAVEEPGQGAETVAEAARRLQDLQRLLTDSVRFLPPYEVRQAQATLNRLQSTLDARRLQLQPKKRFAFKKALKKEPAANPPKPSAQPSAREGRNEAAYSSPADPGCGFSRAEGQELEMGPAELLQQDVVLSQLNRCRVRLRGNPNTLLVRDCRDCMVLCGPVSTSARVDGCSGCVLALVCQQLRTHCTTNSSFYVQVTCRAMLEDCSDVRFAPYTWSYAGIDADFETSKLDRSRDNWNLVDDFNWLARNEASPNWRVIPENERIIDWK</sequence>